<dbReference type="Proteomes" id="UP000014500">
    <property type="component" value="Unassembled WGS sequence"/>
</dbReference>
<dbReference type="SMART" id="SM00184">
    <property type="entry name" value="RING"/>
    <property type="match status" value="1"/>
</dbReference>
<dbReference type="GO" id="GO:0045292">
    <property type="term" value="P:mRNA cis splicing, via spliceosome"/>
    <property type="evidence" value="ECO:0007669"/>
    <property type="project" value="InterPro"/>
</dbReference>
<comment type="subcellular location">
    <subcellularLocation>
        <location evidence="2">Membrane</location>
        <topology evidence="2">Multi-pass membrane protein</topology>
    </subcellularLocation>
</comment>
<dbReference type="CDD" id="cd16629">
    <property type="entry name" value="RING-HC_RBR_RNF19"/>
    <property type="match status" value="1"/>
</dbReference>
<evidence type="ECO:0000256" key="13">
    <source>
        <dbReference type="ARBA" id="ARBA00023136"/>
    </source>
</evidence>
<feature type="region of interest" description="Disordered" evidence="16">
    <location>
        <begin position="1"/>
        <end position="25"/>
    </location>
</feature>
<keyword evidence="12 17" id="KW-1133">Transmembrane helix</keyword>
<accession>T1J641</accession>
<proteinExistence type="inferred from homology"/>
<dbReference type="SUPFAM" id="SSF57850">
    <property type="entry name" value="RING/U-box"/>
    <property type="match status" value="3"/>
</dbReference>
<dbReference type="EC" id="2.3.2.31" evidence="4"/>
<dbReference type="Gene3D" id="3.30.40.10">
    <property type="entry name" value="Zinc/RING finger domain, C3HC4 (zinc finger)"/>
    <property type="match status" value="1"/>
</dbReference>
<evidence type="ECO:0000256" key="2">
    <source>
        <dbReference type="ARBA" id="ARBA00004141"/>
    </source>
</evidence>
<dbReference type="EMBL" id="JH431870">
    <property type="status" value="NOT_ANNOTATED_CDS"/>
    <property type="molecule type" value="Genomic_DNA"/>
</dbReference>
<comment type="similarity">
    <text evidence="14">Belongs to the RBR family. RNF19 subfamily.</text>
</comment>
<dbReference type="PROSITE" id="PS50089">
    <property type="entry name" value="ZF_RING_2"/>
    <property type="match status" value="1"/>
</dbReference>
<dbReference type="PROSITE" id="PS51873">
    <property type="entry name" value="TRIAD"/>
    <property type="match status" value="1"/>
</dbReference>
<name>T1J641_STRMM</name>
<feature type="transmembrane region" description="Helical" evidence="17">
    <location>
        <begin position="379"/>
        <end position="410"/>
    </location>
</feature>
<keyword evidence="5" id="KW-0808">Transferase</keyword>
<evidence type="ECO:0000256" key="11">
    <source>
        <dbReference type="ARBA" id="ARBA00022833"/>
    </source>
</evidence>
<reference evidence="21" key="2">
    <citation type="submission" date="2015-02" db="UniProtKB">
        <authorList>
            <consortium name="EnsemblMetazoa"/>
        </authorList>
    </citation>
    <scope>IDENTIFICATION</scope>
</reference>
<dbReference type="Pfam" id="PF22191">
    <property type="entry name" value="IBR_1"/>
    <property type="match status" value="1"/>
</dbReference>
<dbReference type="GO" id="GO:0071011">
    <property type="term" value="C:precatalytic spliceosome"/>
    <property type="evidence" value="ECO:0007669"/>
    <property type="project" value="TreeGrafter"/>
</dbReference>
<dbReference type="InterPro" id="IPR012677">
    <property type="entry name" value="Nucleotide-bd_a/b_plait_sf"/>
</dbReference>
<dbReference type="GO" id="GO:0016020">
    <property type="term" value="C:membrane"/>
    <property type="evidence" value="ECO:0007669"/>
    <property type="project" value="UniProtKB-SubCell"/>
</dbReference>
<reference evidence="22" key="1">
    <citation type="submission" date="2011-05" db="EMBL/GenBank/DDBJ databases">
        <authorList>
            <person name="Richards S.R."/>
            <person name="Qu J."/>
            <person name="Jiang H."/>
            <person name="Jhangiani S.N."/>
            <person name="Agravi P."/>
            <person name="Goodspeed R."/>
            <person name="Gross S."/>
            <person name="Mandapat C."/>
            <person name="Jackson L."/>
            <person name="Mathew T."/>
            <person name="Pu L."/>
            <person name="Thornton R."/>
            <person name="Saada N."/>
            <person name="Wilczek-Boney K.B."/>
            <person name="Lee S."/>
            <person name="Kovar C."/>
            <person name="Wu Y."/>
            <person name="Scherer S.E."/>
            <person name="Worley K.C."/>
            <person name="Muzny D.M."/>
            <person name="Gibbs R."/>
        </authorList>
    </citation>
    <scope>NUCLEOTIDE SEQUENCE</scope>
    <source>
        <strain evidence="22">Brora</strain>
    </source>
</reference>
<dbReference type="GO" id="GO:0061630">
    <property type="term" value="F:ubiquitin protein ligase activity"/>
    <property type="evidence" value="ECO:0007669"/>
    <property type="project" value="UniProtKB-EC"/>
</dbReference>
<feature type="compositionally biased region" description="Basic and acidic residues" evidence="16">
    <location>
        <begin position="934"/>
        <end position="949"/>
    </location>
</feature>
<evidence type="ECO:0000256" key="14">
    <source>
        <dbReference type="ARBA" id="ARBA00061087"/>
    </source>
</evidence>
<sequence length="1144" mass="127222">MSTKMDSTSICSSIPSSSNMGPKKRSLSRLSFRRLFYAAPFLNIQARSASHRKREAAMPGPAASEVQGNAASNQSMDLEITSLSSQSQIKVGTCELLECPLCLSELPLNCFPIISTCPHRSCYDCLRQYLKIEITESRVNISCPECTEPLHPNDLRLILMNELLMEKYEDFMLRRILVTEPDARWCPAPDCNYAVIASGCASCPKLKCERPGCNTYFCYHCKQEWHPNQTCDAARAQRSPNVRSSSISFSQDSAIQNRSGDDIKSCPRCNILIVKMDDGSCNHMTCAVCGSEFCWLCMKEISDLHYLSPSGCTFWGKKPWSRKKKIMWQLGTLVGAPVGIGLVAGIAVPAMIIGIPVWVGRKIHSRFENASKHKRNIAITSGVTASILVSPILAGLVVGIGVPILLAYVYGVVPISLCRSGGCGVTTSASGVRIEFDDENDLSLGASGHVPDAQSVDMSGHRVANPSIGEVSFGMSASISTGSGSHLDRMGLTRDSDRESASNTAIAGASLTGSIISSMTGAPTGHRLEVQADVSLNKRFSFSSETASMTVSLSERSANFSMADDNASTKALAGSMFNYRDRDDCYASCTPVEVHVDPCTSNMAPHDEIIYVQCKEDEPSLASYHEDTASMLNHYNQSKYKYCKQVNVNLTEDNDSVSEKVRFDDNVRFIDDAPIDELWIKENYDDIKGFSDPQLFQDRAELPEKLSPQVRREIMQRTVPTENLLPSTCMAQPDVRISLPSSIQCSEENSLLNNDSDTNSHNSASWATRQSLPLPIKFVNFMSLYDGLGMDAKEKEKGELAGWSSGIKLLQSQLQLKKAALTQVKKDQTRKGAVLAPVVDLKARKEELEDVSLPIPPIFIPNKVKQQQENKIINASASLFGADPEWNIRDEYDPMWPNDYEKIIKDKRDKKEKEREEDRKRDYEERERRRRERYNRDREEELGRRRKEEEIEEADEEEPRKMLIAGAAIAPPPSLMAEDEKKDLPPTNFTGAGFAPSLGGSVAAKIMAKYGFKEGQGLGKQEQGMSQALQVEKTSKRGGKIIHERDVSKDPESLQEAIQMESITEAMKNPSKVVLLRNMVGPGEVDEDLEPEVKEECSKYGDVLKCVIFEIETDNEEEAVRIFVDGRRLERPVFRRKSCLRRFL</sequence>
<feature type="transmembrane region" description="Helical" evidence="17">
    <location>
        <begin position="326"/>
        <end position="359"/>
    </location>
</feature>
<feature type="domain" description="RING-type" evidence="18">
    <location>
        <begin position="99"/>
        <end position="147"/>
    </location>
</feature>
<keyword evidence="13 17" id="KW-0472">Membrane</keyword>
<dbReference type="PANTHER" id="PTHR13288">
    <property type="entry name" value="SPLICING FACTOR 45 SPF45"/>
    <property type="match status" value="1"/>
</dbReference>
<evidence type="ECO:0000256" key="6">
    <source>
        <dbReference type="ARBA" id="ARBA00022692"/>
    </source>
</evidence>
<dbReference type="HOGENOM" id="CLU_277353_0_0_1"/>
<organism evidence="21 22">
    <name type="scientific">Strigamia maritima</name>
    <name type="common">European centipede</name>
    <name type="synonym">Geophilus maritimus</name>
    <dbReference type="NCBI Taxonomy" id="126957"/>
    <lineage>
        <taxon>Eukaryota</taxon>
        <taxon>Metazoa</taxon>
        <taxon>Ecdysozoa</taxon>
        <taxon>Arthropoda</taxon>
        <taxon>Myriapoda</taxon>
        <taxon>Chilopoda</taxon>
        <taxon>Pleurostigmophora</taxon>
        <taxon>Geophilomorpha</taxon>
        <taxon>Linotaeniidae</taxon>
        <taxon>Strigamia</taxon>
    </lineage>
</organism>
<dbReference type="PANTHER" id="PTHR13288:SF8">
    <property type="entry name" value="SPLICING FACTOR 45"/>
    <property type="match status" value="1"/>
</dbReference>
<dbReference type="Gene3D" id="1.20.120.1750">
    <property type="match status" value="1"/>
</dbReference>
<evidence type="ECO:0000256" key="15">
    <source>
        <dbReference type="PROSITE-ProRule" id="PRU00175"/>
    </source>
</evidence>
<dbReference type="InterPro" id="IPR040052">
    <property type="entry name" value="RBM17"/>
</dbReference>
<dbReference type="AlphaFoldDB" id="T1J641"/>
<evidence type="ECO:0000256" key="7">
    <source>
        <dbReference type="ARBA" id="ARBA00022723"/>
    </source>
</evidence>
<evidence type="ECO:0000256" key="17">
    <source>
        <dbReference type="SAM" id="Phobius"/>
    </source>
</evidence>
<evidence type="ECO:0000313" key="21">
    <source>
        <dbReference type="EnsemblMetazoa" id="SMAR009106-PA"/>
    </source>
</evidence>
<feature type="domain" description="G-patch" evidence="19">
    <location>
        <begin position="999"/>
        <end position="1039"/>
    </location>
</feature>
<dbReference type="CDD" id="cd20338">
    <property type="entry name" value="BRcat_RBR_RNF19"/>
    <property type="match status" value="1"/>
</dbReference>
<evidence type="ECO:0000256" key="16">
    <source>
        <dbReference type="SAM" id="MobiDB-lite"/>
    </source>
</evidence>
<dbReference type="CDD" id="cd20355">
    <property type="entry name" value="Rcat_RBR_RNF19"/>
    <property type="match status" value="1"/>
</dbReference>
<dbReference type="Pfam" id="PF01585">
    <property type="entry name" value="G-patch"/>
    <property type="match status" value="1"/>
</dbReference>
<dbReference type="Pfam" id="PF01485">
    <property type="entry name" value="IBR"/>
    <property type="match status" value="1"/>
</dbReference>
<comment type="pathway">
    <text evidence="3">Protein modification; protein ubiquitination.</text>
</comment>
<evidence type="ECO:0000259" key="20">
    <source>
        <dbReference type="PROSITE" id="PS51873"/>
    </source>
</evidence>
<dbReference type="PROSITE" id="PS50174">
    <property type="entry name" value="G_PATCH"/>
    <property type="match status" value="1"/>
</dbReference>
<feature type="compositionally biased region" description="Basic and acidic residues" evidence="16">
    <location>
        <begin position="907"/>
        <end position="927"/>
    </location>
</feature>
<evidence type="ECO:0000256" key="3">
    <source>
        <dbReference type="ARBA" id="ARBA00004906"/>
    </source>
</evidence>
<protein>
    <recommendedName>
        <fullName evidence="4">RBR-type E3 ubiquitin transferase</fullName>
        <ecNumber evidence="4">2.3.2.31</ecNumber>
    </recommendedName>
</protein>
<dbReference type="GO" id="GO:0008270">
    <property type="term" value="F:zinc ion binding"/>
    <property type="evidence" value="ECO:0007669"/>
    <property type="project" value="UniProtKB-KW"/>
</dbReference>
<dbReference type="eggNOG" id="KOG1815">
    <property type="taxonomic scope" value="Eukaryota"/>
</dbReference>
<dbReference type="STRING" id="126957.T1J641"/>
<evidence type="ECO:0000256" key="1">
    <source>
        <dbReference type="ARBA" id="ARBA00001798"/>
    </source>
</evidence>
<evidence type="ECO:0000256" key="9">
    <source>
        <dbReference type="ARBA" id="ARBA00022771"/>
    </source>
</evidence>
<evidence type="ECO:0000256" key="12">
    <source>
        <dbReference type="ARBA" id="ARBA00022989"/>
    </source>
</evidence>
<dbReference type="InterPro" id="IPR000467">
    <property type="entry name" value="G_patch_dom"/>
</dbReference>
<feature type="region of interest" description="Disordered" evidence="16">
    <location>
        <begin position="907"/>
        <end position="962"/>
    </location>
</feature>
<keyword evidence="9 15" id="KW-0863">Zinc-finger</keyword>
<keyword evidence="6 17" id="KW-0812">Transmembrane</keyword>
<dbReference type="eggNOG" id="KOG1996">
    <property type="taxonomic scope" value="Eukaryota"/>
</dbReference>
<dbReference type="InterPro" id="IPR044066">
    <property type="entry name" value="TRIAD_supradom"/>
</dbReference>
<keyword evidence="11" id="KW-0862">Zinc</keyword>
<keyword evidence="7" id="KW-0479">Metal-binding</keyword>
<dbReference type="SMART" id="SM00443">
    <property type="entry name" value="G_patch"/>
    <property type="match status" value="1"/>
</dbReference>
<dbReference type="Gene3D" id="3.30.70.330">
    <property type="match status" value="1"/>
</dbReference>
<evidence type="ECO:0000256" key="8">
    <source>
        <dbReference type="ARBA" id="ARBA00022737"/>
    </source>
</evidence>
<evidence type="ECO:0000256" key="10">
    <source>
        <dbReference type="ARBA" id="ARBA00022786"/>
    </source>
</evidence>
<feature type="domain" description="RING-type" evidence="20">
    <location>
        <begin position="95"/>
        <end position="316"/>
    </location>
</feature>
<evidence type="ECO:0000256" key="5">
    <source>
        <dbReference type="ARBA" id="ARBA00022679"/>
    </source>
</evidence>
<dbReference type="InterPro" id="IPR002867">
    <property type="entry name" value="IBR_dom"/>
</dbReference>
<dbReference type="GO" id="GO:0003676">
    <property type="term" value="F:nucleic acid binding"/>
    <property type="evidence" value="ECO:0007669"/>
    <property type="project" value="InterPro"/>
</dbReference>
<dbReference type="InterPro" id="IPR001841">
    <property type="entry name" value="Znf_RING"/>
</dbReference>
<evidence type="ECO:0000259" key="19">
    <source>
        <dbReference type="PROSITE" id="PS50174"/>
    </source>
</evidence>
<dbReference type="Gene3D" id="2.20.25.20">
    <property type="match status" value="1"/>
</dbReference>
<dbReference type="FunFam" id="1.20.120.1750:FF:000001">
    <property type="entry name" value="RBR-type E3 ubiquitin transferase"/>
    <property type="match status" value="1"/>
</dbReference>
<keyword evidence="22" id="KW-1185">Reference proteome</keyword>
<evidence type="ECO:0000313" key="22">
    <source>
        <dbReference type="Proteomes" id="UP000014500"/>
    </source>
</evidence>
<dbReference type="FunFam" id="2.20.25.20:FF:000004">
    <property type="entry name" value="RBR-type E3 ubiquitin transferase"/>
    <property type="match status" value="1"/>
</dbReference>
<keyword evidence="8" id="KW-0677">Repeat</keyword>
<dbReference type="EnsemblMetazoa" id="SMAR009106-RA">
    <property type="protein sequence ID" value="SMAR009106-PA"/>
    <property type="gene ID" value="SMAR009106"/>
</dbReference>
<dbReference type="SMART" id="SM00647">
    <property type="entry name" value="IBR"/>
    <property type="match status" value="2"/>
</dbReference>
<evidence type="ECO:0000259" key="18">
    <source>
        <dbReference type="PROSITE" id="PS50089"/>
    </source>
</evidence>
<dbReference type="InterPro" id="IPR013083">
    <property type="entry name" value="Znf_RING/FYVE/PHD"/>
</dbReference>
<dbReference type="GO" id="GO:0000380">
    <property type="term" value="P:alternative mRNA splicing, via spliceosome"/>
    <property type="evidence" value="ECO:0007669"/>
    <property type="project" value="TreeGrafter"/>
</dbReference>
<comment type="catalytic activity">
    <reaction evidence="1">
        <text>[E2 ubiquitin-conjugating enzyme]-S-ubiquitinyl-L-cysteine + [acceptor protein]-L-lysine = [E2 ubiquitin-conjugating enzyme]-L-cysteine + [acceptor protein]-N(6)-ubiquitinyl-L-lysine.</text>
        <dbReference type="EC" id="2.3.2.31"/>
    </reaction>
</comment>
<dbReference type="FunFam" id="3.30.40.10:FF:000424">
    <property type="entry name" value="RBR-type E3 ubiquitin transferase"/>
    <property type="match status" value="1"/>
</dbReference>
<keyword evidence="10" id="KW-0833">Ubl conjugation pathway</keyword>
<feature type="compositionally biased region" description="Low complexity" evidence="16">
    <location>
        <begin position="7"/>
        <end position="18"/>
    </location>
</feature>
<evidence type="ECO:0000256" key="4">
    <source>
        <dbReference type="ARBA" id="ARBA00012251"/>
    </source>
</evidence>